<sequence length="353" mass="38565">MVEPRHRPIGKTDQELSFAHKVWIVVGILALSVCLILILRVAFNVLLMVFAGSLIAVFFHGFADMIQRLTHWKRAPCVIISVLGTFALLGTLFWFMGNTIQHQVASLSDEFPKVVKAAQSKLQQTTWGAKIVEKASSYDSTKLMTTAQSFFSTSFGVLGDLYIILFLGIFFTSAPSLYKNGIIKLVPPPAKAQAHAVMDRLSFVLKGWMKGMLLAMCLIATLTFTGLSIIGIPMALTLALLAGLLNFIPNFGPLMAMVPAVLLGFLDSTNTAIIVAVMYILIQTLESNIITPMVQKKMIDLPPALTIISQVLMGTLSGVLGILLATPILAVVIVLIDELYVKRQTEDTQIELE</sequence>
<evidence type="ECO:0000256" key="4">
    <source>
        <dbReference type="ARBA" id="ARBA00022989"/>
    </source>
</evidence>
<evidence type="ECO:0000256" key="5">
    <source>
        <dbReference type="ARBA" id="ARBA00023136"/>
    </source>
</evidence>
<keyword evidence="4 6" id="KW-1133">Transmembrane helix</keyword>
<accession>A0ABP9G416</accession>
<evidence type="ECO:0000256" key="6">
    <source>
        <dbReference type="SAM" id="Phobius"/>
    </source>
</evidence>
<dbReference type="Pfam" id="PF01594">
    <property type="entry name" value="AI-2E_transport"/>
    <property type="match status" value="1"/>
</dbReference>
<protein>
    <submittedName>
        <fullName evidence="7">AI-2E family transporter</fullName>
    </submittedName>
</protein>
<feature type="transmembrane region" description="Helical" evidence="6">
    <location>
        <begin position="45"/>
        <end position="63"/>
    </location>
</feature>
<dbReference type="PANTHER" id="PTHR21716">
    <property type="entry name" value="TRANSMEMBRANE PROTEIN"/>
    <property type="match status" value="1"/>
</dbReference>
<dbReference type="PANTHER" id="PTHR21716:SF62">
    <property type="entry name" value="TRANSPORT PROTEIN YDBI-RELATED"/>
    <property type="match status" value="1"/>
</dbReference>
<evidence type="ECO:0000256" key="1">
    <source>
        <dbReference type="ARBA" id="ARBA00004141"/>
    </source>
</evidence>
<comment type="subcellular location">
    <subcellularLocation>
        <location evidence="1">Membrane</location>
        <topology evidence="1">Multi-pass membrane protein</topology>
    </subcellularLocation>
</comment>
<feature type="transmembrane region" description="Helical" evidence="6">
    <location>
        <begin position="21"/>
        <end position="39"/>
    </location>
</feature>
<dbReference type="Proteomes" id="UP001501436">
    <property type="component" value="Unassembled WGS sequence"/>
</dbReference>
<dbReference type="EMBL" id="BAABJI010000004">
    <property type="protein sequence ID" value="GAA4927223.1"/>
    <property type="molecule type" value="Genomic_DNA"/>
</dbReference>
<evidence type="ECO:0000313" key="7">
    <source>
        <dbReference type="EMBL" id="GAA4927223.1"/>
    </source>
</evidence>
<dbReference type="InterPro" id="IPR002549">
    <property type="entry name" value="AI-2E-like"/>
</dbReference>
<evidence type="ECO:0000256" key="3">
    <source>
        <dbReference type="ARBA" id="ARBA00022692"/>
    </source>
</evidence>
<gene>
    <name evidence="7" type="ORF">GCM10023313_34680</name>
</gene>
<dbReference type="RefSeq" id="WP_345333262.1">
    <property type="nucleotide sequence ID" value="NZ_BAABJI010000004.1"/>
</dbReference>
<comment type="similarity">
    <text evidence="2">Belongs to the autoinducer-2 exporter (AI-2E) (TC 2.A.86) family.</text>
</comment>
<keyword evidence="5 6" id="KW-0472">Membrane</keyword>
<name>A0ABP9G416_9SPHI</name>
<evidence type="ECO:0000313" key="8">
    <source>
        <dbReference type="Proteomes" id="UP001501436"/>
    </source>
</evidence>
<evidence type="ECO:0000256" key="2">
    <source>
        <dbReference type="ARBA" id="ARBA00009773"/>
    </source>
</evidence>
<feature type="transmembrane region" description="Helical" evidence="6">
    <location>
        <begin position="75"/>
        <end position="96"/>
    </location>
</feature>
<feature type="transmembrane region" description="Helical" evidence="6">
    <location>
        <begin position="303"/>
        <end position="336"/>
    </location>
</feature>
<reference evidence="8" key="1">
    <citation type="journal article" date="2019" name="Int. J. Syst. Evol. Microbiol.">
        <title>The Global Catalogue of Microorganisms (GCM) 10K type strain sequencing project: providing services to taxonomists for standard genome sequencing and annotation.</title>
        <authorList>
            <consortium name="The Broad Institute Genomics Platform"/>
            <consortium name="The Broad Institute Genome Sequencing Center for Infectious Disease"/>
            <person name="Wu L."/>
            <person name="Ma J."/>
        </authorList>
    </citation>
    <scope>NUCLEOTIDE SEQUENCE [LARGE SCALE GENOMIC DNA]</scope>
    <source>
        <strain evidence="8">JCM 18283</strain>
    </source>
</reference>
<proteinExistence type="inferred from homology"/>
<organism evidence="7 8">
    <name type="scientific">Mucilaginibacter defluvii</name>
    <dbReference type="NCBI Taxonomy" id="1196019"/>
    <lineage>
        <taxon>Bacteria</taxon>
        <taxon>Pseudomonadati</taxon>
        <taxon>Bacteroidota</taxon>
        <taxon>Sphingobacteriia</taxon>
        <taxon>Sphingobacteriales</taxon>
        <taxon>Sphingobacteriaceae</taxon>
        <taxon>Mucilaginibacter</taxon>
    </lineage>
</organism>
<comment type="caution">
    <text evidence="7">The sequence shown here is derived from an EMBL/GenBank/DDBJ whole genome shotgun (WGS) entry which is preliminary data.</text>
</comment>
<feature type="transmembrane region" description="Helical" evidence="6">
    <location>
        <begin position="212"/>
        <end position="245"/>
    </location>
</feature>
<keyword evidence="3 6" id="KW-0812">Transmembrane</keyword>
<feature type="transmembrane region" description="Helical" evidence="6">
    <location>
        <begin position="150"/>
        <end position="171"/>
    </location>
</feature>
<keyword evidence="8" id="KW-1185">Reference proteome</keyword>